<dbReference type="EMBL" id="GGEC01076765">
    <property type="protein sequence ID" value="MBX57249.1"/>
    <property type="molecule type" value="Transcribed_RNA"/>
</dbReference>
<accession>A0A2P2PRH0</accession>
<proteinExistence type="predicted"/>
<name>A0A2P2PRH0_RHIMU</name>
<sequence length="17" mass="2043">MYTKETTDVYFCNEEVA</sequence>
<reference evidence="1" key="1">
    <citation type="submission" date="2018-02" db="EMBL/GenBank/DDBJ databases">
        <title>Rhizophora mucronata_Transcriptome.</title>
        <authorList>
            <person name="Meera S.P."/>
            <person name="Sreeshan A."/>
            <person name="Augustine A."/>
        </authorList>
    </citation>
    <scope>NUCLEOTIDE SEQUENCE</scope>
    <source>
        <tissue evidence="1">Leaf</tissue>
    </source>
</reference>
<dbReference type="AlphaFoldDB" id="A0A2P2PRH0"/>
<evidence type="ECO:0000313" key="1">
    <source>
        <dbReference type="EMBL" id="MBX57249.1"/>
    </source>
</evidence>
<organism evidence="1">
    <name type="scientific">Rhizophora mucronata</name>
    <name type="common">Asiatic mangrove</name>
    <dbReference type="NCBI Taxonomy" id="61149"/>
    <lineage>
        <taxon>Eukaryota</taxon>
        <taxon>Viridiplantae</taxon>
        <taxon>Streptophyta</taxon>
        <taxon>Embryophyta</taxon>
        <taxon>Tracheophyta</taxon>
        <taxon>Spermatophyta</taxon>
        <taxon>Magnoliopsida</taxon>
        <taxon>eudicotyledons</taxon>
        <taxon>Gunneridae</taxon>
        <taxon>Pentapetalae</taxon>
        <taxon>rosids</taxon>
        <taxon>fabids</taxon>
        <taxon>Malpighiales</taxon>
        <taxon>Rhizophoraceae</taxon>
        <taxon>Rhizophora</taxon>
    </lineage>
</organism>
<protein>
    <submittedName>
        <fullName evidence="1">Uncharacterized protein</fullName>
    </submittedName>
</protein>